<organism evidence="6 7">
    <name type="scientific">Tistrella bauzanensis</name>
    <dbReference type="NCBI Taxonomy" id="657419"/>
    <lineage>
        <taxon>Bacteria</taxon>
        <taxon>Pseudomonadati</taxon>
        <taxon>Pseudomonadota</taxon>
        <taxon>Alphaproteobacteria</taxon>
        <taxon>Geminicoccales</taxon>
        <taxon>Geminicoccaceae</taxon>
        <taxon>Tistrella</taxon>
    </lineage>
</organism>
<dbReference type="SUPFAM" id="SSF46785">
    <property type="entry name" value="Winged helix' DNA-binding domain"/>
    <property type="match status" value="1"/>
</dbReference>
<evidence type="ECO:0000256" key="2">
    <source>
        <dbReference type="ARBA" id="ARBA00023125"/>
    </source>
</evidence>
<gene>
    <name evidence="6" type="primary">ftrB</name>
    <name evidence="6" type="ORF">GCM10011505_17620</name>
</gene>
<sequence length="229" mass="25554">MRPNDLPGIRDLPLFRSMDEASFAELMNAAYLQKFPRQVDLILEGEPADFLYVVIEGCVELFSRHAGRETTLGMVVPVSSFILAAVIRDAVYLMSGRTTEASRILMIPSENIRAIFEKDGAFARAIVRELALDFRVMIKEYKNLKLRPGIERLANRLLRLHDQNAAAGSFMLPYDKKTLASILGMTPENLSRGFATLRAYGVDVAGNTVTIADVDDLRAFAKMNPLIDQ</sequence>
<name>A0ABQ1IDU5_9PROT</name>
<dbReference type="PANTHER" id="PTHR24567:SF26">
    <property type="entry name" value="REGULATORY PROTEIN YEIL"/>
    <property type="match status" value="1"/>
</dbReference>
<reference evidence="7" key="1">
    <citation type="journal article" date="2019" name="Int. J. Syst. Evol. Microbiol.">
        <title>The Global Catalogue of Microorganisms (GCM) 10K type strain sequencing project: providing services to taxonomists for standard genome sequencing and annotation.</title>
        <authorList>
            <consortium name="The Broad Institute Genomics Platform"/>
            <consortium name="The Broad Institute Genome Sequencing Center for Infectious Disease"/>
            <person name="Wu L."/>
            <person name="Ma J."/>
        </authorList>
    </citation>
    <scope>NUCLEOTIDE SEQUENCE [LARGE SCALE GENOMIC DNA]</scope>
    <source>
        <strain evidence="7">CGMCC 1.10188</strain>
    </source>
</reference>
<dbReference type="RefSeq" id="WP_188576887.1">
    <property type="nucleotide sequence ID" value="NZ_BMDZ01000016.1"/>
</dbReference>
<dbReference type="Gene3D" id="1.10.10.10">
    <property type="entry name" value="Winged helix-like DNA-binding domain superfamily/Winged helix DNA-binding domain"/>
    <property type="match status" value="1"/>
</dbReference>
<dbReference type="Pfam" id="PF13545">
    <property type="entry name" value="HTH_Crp_2"/>
    <property type="match status" value="1"/>
</dbReference>
<evidence type="ECO:0000259" key="5">
    <source>
        <dbReference type="PROSITE" id="PS51063"/>
    </source>
</evidence>
<dbReference type="InterPro" id="IPR018488">
    <property type="entry name" value="cNMP-bd_CS"/>
</dbReference>
<dbReference type="PROSITE" id="PS00888">
    <property type="entry name" value="CNMP_BINDING_1"/>
    <property type="match status" value="1"/>
</dbReference>
<evidence type="ECO:0000256" key="3">
    <source>
        <dbReference type="ARBA" id="ARBA00023163"/>
    </source>
</evidence>
<feature type="domain" description="HTH crp-type" evidence="5">
    <location>
        <begin position="147"/>
        <end position="215"/>
    </location>
</feature>
<dbReference type="InterPro" id="IPR014710">
    <property type="entry name" value="RmlC-like_jellyroll"/>
</dbReference>
<dbReference type="InterPro" id="IPR036390">
    <property type="entry name" value="WH_DNA-bd_sf"/>
</dbReference>
<keyword evidence="1" id="KW-0805">Transcription regulation</keyword>
<dbReference type="InterPro" id="IPR012318">
    <property type="entry name" value="HTH_CRP"/>
</dbReference>
<dbReference type="InterPro" id="IPR050397">
    <property type="entry name" value="Env_Response_Regulators"/>
</dbReference>
<dbReference type="PROSITE" id="PS51063">
    <property type="entry name" value="HTH_CRP_2"/>
    <property type="match status" value="1"/>
</dbReference>
<evidence type="ECO:0000313" key="6">
    <source>
        <dbReference type="EMBL" id="GGB36660.1"/>
    </source>
</evidence>
<dbReference type="InterPro" id="IPR018490">
    <property type="entry name" value="cNMP-bd_dom_sf"/>
</dbReference>
<dbReference type="PANTHER" id="PTHR24567">
    <property type="entry name" value="CRP FAMILY TRANSCRIPTIONAL REGULATORY PROTEIN"/>
    <property type="match status" value="1"/>
</dbReference>
<evidence type="ECO:0000256" key="1">
    <source>
        <dbReference type="ARBA" id="ARBA00023015"/>
    </source>
</evidence>
<dbReference type="PROSITE" id="PS50042">
    <property type="entry name" value="CNMP_BINDING_3"/>
    <property type="match status" value="1"/>
</dbReference>
<keyword evidence="2" id="KW-0238">DNA-binding</keyword>
<dbReference type="NCBIfam" id="NF006901">
    <property type="entry name" value="PRK09392.1"/>
    <property type="match status" value="1"/>
</dbReference>
<dbReference type="InterPro" id="IPR036388">
    <property type="entry name" value="WH-like_DNA-bd_sf"/>
</dbReference>
<protein>
    <submittedName>
        <fullName evidence="6">Transcriptional regulator</fullName>
    </submittedName>
</protein>
<dbReference type="SUPFAM" id="SSF51206">
    <property type="entry name" value="cAMP-binding domain-like"/>
    <property type="match status" value="1"/>
</dbReference>
<keyword evidence="7" id="KW-1185">Reference proteome</keyword>
<dbReference type="Proteomes" id="UP000603352">
    <property type="component" value="Unassembled WGS sequence"/>
</dbReference>
<dbReference type="EMBL" id="BMDZ01000016">
    <property type="protein sequence ID" value="GGB36660.1"/>
    <property type="molecule type" value="Genomic_DNA"/>
</dbReference>
<dbReference type="Pfam" id="PF00027">
    <property type="entry name" value="cNMP_binding"/>
    <property type="match status" value="1"/>
</dbReference>
<comment type="caution">
    <text evidence="6">The sequence shown here is derived from an EMBL/GenBank/DDBJ whole genome shotgun (WGS) entry which is preliminary data.</text>
</comment>
<accession>A0ABQ1IDU5</accession>
<dbReference type="CDD" id="cd00038">
    <property type="entry name" value="CAP_ED"/>
    <property type="match status" value="1"/>
</dbReference>
<evidence type="ECO:0000259" key="4">
    <source>
        <dbReference type="PROSITE" id="PS50042"/>
    </source>
</evidence>
<feature type="domain" description="Cyclic nucleotide-binding" evidence="4">
    <location>
        <begin position="14"/>
        <end position="133"/>
    </location>
</feature>
<dbReference type="SMART" id="SM00100">
    <property type="entry name" value="cNMP"/>
    <property type="match status" value="1"/>
</dbReference>
<keyword evidence="3" id="KW-0804">Transcription</keyword>
<dbReference type="InterPro" id="IPR000595">
    <property type="entry name" value="cNMP-bd_dom"/>
</dbReference>
<dbReference type="Gene3D" id="2.60.120.10">
    <property type="entry name" value="Jelly Rolls"/>
    <property type="match status" value="1"/>
</dbReference>
<evidence type="ECO:0000313" key="7">
    <source>
        <dbReference type="Proteomes" id="UP000603352"/>
    </source>
</evidence>
<proteinExistence type="predicted"/>